<feature type="signal peptide" evidence="11">
    <location>
        <begin position="1"/>
        <end position="18"/>
    </location>
</feature>
<name>A0A9W7AL74_9STRA</name>
<evidence type="ECO:0000256" key="4">
    <source>
        <dbReference type="ARBA" id="ARBA00022750"/>
    </source>
</evidence>
<evidence type="ECO:0000256" key="8">
    <source>
        <dbReference type="RuleBase" id="RU000454"/>
    </source>
</evidence>
<dbReference type="EMBL" id="BRXW01000705">
    <property type="protein sequence ID" value="GMH74946.1"/>
    <property type="molecule type" value="Genomic_DNA"/>
</dbReference>
<keyword evidence="3 11" id="KW-0732">Signal</keyword>
<dbReference type="InterPro" id="IPR032861">
    <property type="entry name" value="TAXi_N"/>
</dbReference>
<feature type="region of interest" description="Disordered" evidence="9">
    <location>
        <begin position="91"/>
        <end position="127"/>
    </location>
</feature>
<dbReference type="PRINTS" id="PR00792">
    <property type="entry name" value="PEPSIN"/>
</dbReference>
<feature type="active site" evidence="7">
    <location>
        <position position="162"/>
    </location>
</feature>
<dbReference type="InterPro" id="IPR021109">
    <property type="entry name" value="Peptidase_aspartic_dom_sf"/>
</dbReference>
<feature type="compositionally biased region" description="Basic and acidic residues" evidence="9">
    <location>
        <begin position="93"/>
        <end position="104"/>
    </location>
</feature>
<evidence type="ECO:0000256" key="10">
    <source>
        <dbReference type="SAM" id="Phobius"/>
    </source>
</evidence>
<organism evidence="13 14">
    <name type="scientific">Triparma laevis f. longispina</name>
    <dbReference type="NCBI Taxonomy" id="1714387"/>
    <lineage>
        <taxon>Eukaryota</taxon>
        <taxon>Sar</taxon>
        <taxon>Stramenopiles</taxon>
        <taxon>Ochrophyta</taxon>
        <taxon>Bolidophyceae</taxon>
        <taxon>Parmales</taxon>
        <taxon>Triparmaceae</taxon>
        <taxon>Triparma</taxon>
    </lineage>
</organism>
<feature type="chain" id="PRO_5040903391" description="Peptidase A1 domain-containing protein" evidence="11">
    <location>
        <begin position="19"/>
        <end position="958"/>
    </location>
</feature>
<dbReference type="GO" id="GO:0006508">
    <property type="term" value="P:proteolysis"/>
    <property type="evidence" value="ECO:0007669"/>
    <property type="project" value="UniProtKB-KW"/>
</dbReference>
<keyword evidence="10" id="KW-0812">Transmembrane</keyword>
<feature type="domain" description="Peptidase A1" evidence="12">
    <location>
        <begin position="138"/>
        <end position="538"/>
    </location>
</feature>
<dbReference type="GO" id="GO:0004190">
    <property type="term" value="F:aspartic-type endopeptidase activity"/>
    <property type="evidence" value="ECO:0007669"/>
    <property type="project" value="UniProtKB-KW"/>
</dbReference>
<keyword evidence="6" id="KW-0865">Zymogen</keyword>
<evidence type="ECO:0000256" key="1">
    <source>
        <dbReference type="ARBA" id="ARBA00007447"/>
    </source>
</evidence>
<dbReference type="PANTHER" id="PTHR47965">
    <property type="entry name" value="ASPARTYL PROTEASE-RELATED"/>
    <property type="match status" value="1"/>
</dbReference>
<evidence type="ECO:0000256" key="2">
    <source>
        <dbReference type="ARBA" id="ARBA00022670"/>
    </source>
</evidence>
<dbReference type="InterPro" id="IPR001461">
    <property type="entry name" value="Aspartic_peptidase_A1"/>
</dbReference>
<keyword evidence="14" id="KW-1185">Reference proteome</keyword>
<evidence type="ECO:0000256" key="6">
    <source>
        <dbReference type="ARBA" id="ARBA00023145"/>
    </source>
</evidence>
<sequence>MNLAVATYLLLAAAFSTATPDPNMNTPFAGDNIKNDDSLAAAPLLPPHSIRTVSYSHGVRHLTGSLNPDDALMMSHDLRRIETEFEYDDEESLREFSRHERRQQTIDQSQSSDSHRALSTTAPDPVQVTPVFQGIGTHYADIWVGQPKTSDSSPQRQTVIVDTGSHYTAFPCTGCTSCGEEYHTNKLYDVTQSSTFHKITCSECDPGGHCNKNQCEFSQSYTEGSSWKAYQAVDRFWVGRANHDQANKEFDYRYAIEFMFGCQYSETGLFIKQLANGIMGMSASESTIVKHLYDQDKIKHNLFTMCFQRHDFYEKDQGVGSGAMIFGGVDTRLHTSPMLFVKDLKATGWYTVYIDGIYLRDNTQDANGGNPDSVIGSQGSQTDRINLDIQRLNNGKGVIVDSGTTDTYLSLSARGAFEKMWKEKSGGLTFKHSSMSFDNPEDINKLPTILFQLRSDSNLNPNQEYEGINSASSNLDPSNPHDILIAMPPSHYMELNAKTGKYVPRIYFTEGSGGVLGANFMQGHDVLFDWENQRVGFARSDCDYNSIPLDGVIESPDADCAFLEEAEFIRDACSAADACVKAGGTSDVTKGVMSGVENWGRVIGTQARGTGKKCEDAAKKLASAGSTFLDCDDAKCYETRPCECTCGGSDVDPQAPPFCRDLDWTDASIDDSSADKCEDLWGSCHLPSPSSPSCSQLRVQSAYNENDGNCYKVGNETRSCNIAACAADTFRVPIKVQTILGLKSTTNISFSNIQLQTLEDSVASALSDQSVQPGDARVVTSRTWTNIDNEEGSALGVKVILEISIPYLNYGDPSKNLAKCSSMITATTSVAAKVDDAVQDSKFTTKLFELLSASSTKFEGVTRITMLESWQQQMAFCNGGGGGGGYPWSPGGGDDGESGPSSAAAVIFSFLAAFVFVGAYMHFKAKKRAAALGRYTGIRDSESGEDGIELRSNGAAVV</sequence>
<dbReference type="Gene3D" id="2.40.70.10">
    <property type="entry name" value="Acid Proteases"/>
    <property type="match status" value="2"/>
</dbReference>
<proteinExistence type="inferred from homology"/>
<evidence type="ECO:0000259" key="12">
    <source>
        <dbReference type="PROSITE" id="PS51767"/>
    </source>
</evidence>
<protein>
    <recommendedName>
        <fullName evidence="12">Peptidase A1 domain-containing protein</fullName>
    </recommendedName>
</protein>
<dbReference type="PANTHER" id="PTHR47965:SF12">
    <property type="entry name" value="ASPARTIC PROTEINASE 3-RELATED"/>
    <property type="match status" value="1"/>
</dbReference>
<comment type="caution">
    <text evidence="13">The sequence shown here is derived from an EMBL/GenBank/DDBJ whole genome shotgun (WGS) entry which is preliminary data.</text>
</comment>
<keyword evidence="4 8" id="KW-0064">Aspartyl protease</keyword>
<accession>A0A9W7AL74</accession>
<gene>
    <name evidence="13" type="ORF">TrLO_g2020</name>
</gene>
<evidence type="ECO:0000256" key="9">
    <source>
        <dbReference type="SAM" id="MobiDB-lite"/>
    </source>
</evidence>
<dbReference type="SUPFAM" id="SSF50630">
    <property type="entry name" value="Acid proteases"/>
    <property type="match status" value="1"/>
</dbReference>
<dbReference type="AlphaFoldDB" id="A0A9W7AL74"/>
<keyword evidence="10" id="KW-1133">Transmembrane helix</keyword>
<keyword evidence="10" id="KW-0472">Membrane</keyword>
<comment type="similarity">
    <text evidence="1 8">Belongs to the peptidase A1 family.</text>
</comment>
<keyword evidence="5 8" id="KW-0378">Hydrolase</keyword>
<dbReference type="InterPro" id="IPR001969">
    <property type="entry name" value="Aspartic_peptidase_AS"/>
</dbReference>
<evidence type="ECO:0000256" key="11">
    <source>
        <dbReference type="SAM" id="SignalP"/>
    </source>
</evidence>
<evidence type="ECO:0000256" key="5">
    <source>
        <dbReference type="ARBA" id="ARBA00022801"/>
    </source>
</evidence>
<dbReference type="InterPro" id="IPR033121">
    <property type="entry name" value="PEPTIDASE_A1"/>
</dbReference>
<evidence type="ECO:0000256" key="3">
    <source>
        <dbReference type="ARBA" id="ARBA00022729"/>
    </source>
</evidence>
<feature type="transmembrane region" description="Helical" evidence="10">
    <location>
        <begin position="903"/>
        <end position="923"/>
    </location>
</feature>
<evidence type="ECO:0000256" key="7">
    <source>
        <dbReference type="PIRSR" id="PIRSR601461-1"/>
    </source>
</evidence>
<evidence type="ECO:0000313" key="14">
    <source>
        <dbReference type="Proteomes" id="UP001165122"/>
    </source>
</evidence>
<dbReference type="Pfam" id="PF14543">
    <property type="entry name" value="TAXi_N"/>
    <property type="match status" value="1"/>
</dbReference>
<dbReference type="Proteomes" id="UP001165122">
    <property type="component" value="Unassembled WGS sequence"/>
</dbReference>
<dbReference type="OrthoDB" id="2747330at2759"/>
<feature type="active site" evidence="7">
    <location>
        <position position="401"/>
    </location>
</feature>
<reference evidence="14" key="1">
    <citation type="journal article" date="2023" name="Commun. Biol.">
        <title>Genome analysis of Parmales, the sister group of diatoms, reveals the evolutionary specialization of diatoms from phago-mixotrophs to photoautotrophs.</title>
        <authorList>
            <person name="Ban H."/>
            <person name="Sato S."/>
            <person name="Yoshikawa S."/>
            <person name="Yamada K."/>
            <person name="Nakamura Y."/>
            <person name="Ichinomiya M."/>
            <person name="Sato N."/>
            <person name="Blanc-Mathieu R."/>
            <person name="Endo H."/>
            <person name="Kuwata A."/>
            <person name="Ogata H."/>
        </authorList>
    </citation>
    <scope>NUCLEOTIDE SEQUENCE [LARGE SCALE GENOMIC DNA]</scope>
    <source>
        <strain evidence="14">NIES 3700</strain>
    </source>
</reference>
<dbReference type="PROSITE" id="PS51767">
    <property type="entry name" value="PEPTIDASE_A1"/>
    <property type="match status" value="1"/>
</dbReference>
<evidence type="ECO:0000313" key="13">
    <source>
        <dbReference type="EMBL" id="GMH74946.1"/>
    </source>
</evidence>
<keyword evidence="2 8" id="KW-0645">Protease</keyword>
<dbReference type="PROSITE" id="PS00141">
    <property type="entry name" value="ASP_PROTEASE"/>
    <property type="match status" value="1"/>
</dbReference>